<dbReference type="HOGENOM" id="CLU_146735_2_0_10"/>
<reference evidence="1 2" key="1">
    <citation type="submission" date="2012-05" db="EMBL/GenBank/DDBJ databases">
        <authorList>
            <person name="Weinstock G."/>
            <person name="Sodergren E."/>
            <person name="Lobos E.A."/>
            <person name="Fulton L."/>
            <person name="Fulton R."/>
            <person name="Courtney L."/>
            <person name="Fronick C."/>
            <person name="O'Laughlin M."/>
            <person name="Godfrey J."/>
            <person name="Wilson R.M."/>
            <person name="Miner T."/>
            <person name="Farmer C."/>
            <person name="Delehaunty K."/>
            <person name="Cordes M."/>
            <person name="Minx P."/>
            <person name="Tomlinson C."/>
            <person name="Chen J."/>
            <person name="Wollam A."/>
            <person name="Pepin K.H."/>
            <person name="Bhonagiri V."/>
            <person name="Zhang X."/>
            <person name="Suruliraj S."/>
            <person name="Warren W."/>
            <person name="Mitreva M."/>
            <person name="Mardis E.R."/>
            <person name="Wilson R.K."/>
        </authorList>
    </citation>
    <scope>NUCLEOTIDE SEQUENCE [LARGE SCALE GENOMIC DNA]</scope>
    <source>
        <strain evidence="1 2">F0037</strain>
    </source>
</reference>
<name>L1NBF0_9PORP</name>
<evidence type="ECO:0000313" key="2">
    <source>
        <dbReference type="Proteomes" id="UP000010408"/>
    </source>
</evidence>
<gene>
    <name evidence="1" type="ORF">HMPREF9134_01342</name>
</gene>
<evidence type="ECO:0000313" key="1">
    <source>
        <dbReference type="EMBL" id="EKY00605.1"/>
    </source>
</evidence>
<proteinExistence type="predicted"/>
<dbReference type="EMBL" id="AMEQ01000037">
    <property type="protein sequence ID" value="EKY00605.1"/>
    <property type="molecule type" value="Genomic_DNA"/>
</dbReference>
<protein>
    <recommendedName>
        <fullName evidence="3">DUF4286 domain-containing protein</fullName>
    </recommendedName>
</protein>
<organism evidence="1 2">
    <name type="scientific">Porphyromonas catoniae F0037</name>
    <dbReference type="NCBI Taxonomy" id="1127696"/>
    <lineage>
        <taxon>Bacteria</taxon>
        <taxon>Pseudomonadati</taxon>
        <taxon>Bacteroidota</taxon>
        <taxon>Bacteroidia</taxon>
        <taxon>Bacteroidales</taxon>
        <taxon>Porphyromonadaceae</taxon>
        <taxon>Porphyromonas</taxon>
    </lineage>
</organism>
<dbReference type="Proteomes" id="UP000010408">
    <property type="component" value="Unassembled WGS sequence"/>
</dbReference>
<sequence>MILYNTTFVMAPLSEGAFLEFMQEVYLPALAQDDLIKEGSLRLHRIRQQGEEVDSISYALHFYTPTEYHLQDVLSNTGLRLAEALVARFGEAVIGFSTIMEEVD</sequence>
<dbReference type="InterPro" id="IPR025563">
    <property type="entry name" value="DUF4286"/>
</dbReference>
<dbReference type="RefSeq" id="WP_005467418.1">
    <property type="nucleotide sequence ID" value="NZ_KB291032.1"/>
</dbReference>
<accession>L1NBF0</accession>
<dbReference type="AlphaFoldDB" id="L1NBF0"/>
<evidence type="ECO:0008006" key="3">
    <source>
        <dbReference type="Google" id="ProtNLM"/>
    </source>
</evidence>
<dbReference type="Pfam" id="PF14114">
    <property type="entry name" value="DUF4286"/>
    <property type="match status" value="1"/>
</dbReference>
<comment type="caution">
    <text evidence="1">The sequence shown here is derived from an EMBL/GenBank/DDBJ whole genome shotgun (WGS) entry which is preliminary data.</text>
</comment>
<dbReference type="PATRIC" id="fig|1127696.3.peg.1211"/>